<keyword evidence="2" id="KW-1185">Reference proteome</keyword>
<reference evidence="1 2" key="2">
    <citation type="submission" date="2009-02" db="EMBL/GenBank/DDBJ databases">
        <title>Draft genome sequence of Clostridium methylpentosum (DSM 5476).</title>
        <authorList>
            <person name="Sudarsanam P."/>
            <person name="Ley R."/>
            <person name="Guruge J."/>
            <person name="Turnbaugh P.J."/>
            <person name="Mahowald M."/>
            <person name="Liep D."/>
            <person name="Gordon J."/>
        </authorList>
    </citation>
    <scope>NUCLEOTIDE SEQUENCE [LARGE SCALE GENOMIC DNA]</scope>
    <source>
        <strain evidence="1 2">DSM 5476</strain>
    </source>
</reference>
<organism evidence="1 2">
    <name type="scientific">[Clostridium] methylpentosum DSM 5476</name>
    <dbReference type="NCBI Taxonomy" id="537013"/>
    <lineage>
        <taxon>Bacteria</taxon>
        <taxon>Bacillati</taxon>
        <taxon>Bacillota</taxon>
        <taxon>Clostridia</taxon>
        <taxon>Eubacteriales</taxon>
        <taxon>Oscillospiraceae</taxon>
        <taxon>Oscillospiraceae incertae sedis</taxon>
    </lineage>
</organism>
<name>C0E9G0_9FIRM</name>
<dbReference type="Proteomes" id="UP000003340">
    <property type="component" value="Unassembled WGS sequence"/>
</dbReference>
<sequence length="40" mass="4536">MEPHNATFNANGELKIALGDLASARILYCWLAMQLQREVF</sequence>
<dbReference type="EMBL" id="ACEC01000020">
    <property type="protein sequence ID" value="EEG31870.1"/>
    <property type="molecule type" value="Genomic_DNA"/>
</dbReference>
<comment type="caution">
    <text evidence="1">The sequence shown here is derived from an EMBL/GenBank/DDBJ whole genome shotgun (WGS) entry which is preliminary data.</text>
</comment>
<evidence type="ECO:0000313" key="2">
    <source>
        <dbReference type="Proteomes" id="UP000003340"/>
    </source>
</evidence>
<accession>C0E9G0</accession>
<proteinExistence type="predicted"/>
<dbReference type="HOGENOM" id="CLU_3287454_0_0_9"/>
<protein>
    <submittedName>
        <fullName evidence="1">Uncharacterized protein</fullName>
    </submittedName>
</protein>
<evidence type="ECO:0000313" key="1">
    <source>
        <dbReference type="EMBL" id="EEG31870.1"/>
    </source>
</evidence>
<dbReference type="STRING" id="537013.CLOSTMETH_00459"/>
<reference evidence="1 2" key="1">
    <citation type="submission" date="2009-01" db="EMBL/GenBank/DDBJ databases">
        <authorList>
            <person name="Fulton L."/>
            <person name="Clifton S."/>
            <person name="Fulton B."/>
            <person name="Xu J."/>
            <person name="Minx P."/>
            <person name="Pepin K.H."/>
            <person name="Johnson M."/>
            <person name="Bhonagiri V."/>
            <person name="Nash W.E."/>
            <person name="Mardis E.R."/>
            <person name="Wilson R.K."/>
        </authorList>
    </citation>
    <scope>NUCLEOTIDE SEQUENCE [LARGE SCALE GENOMIC DNA]</scope>
    <source>
        <strain evidence="1 2">DSM 5476</strain>
    </source>
</reference>
<dbReference type="AlphaFoldDB" id="C0E9G0"/>
<gene>
    <name evidence="1" type="ORF">CLOSTMETH_00459</name>
</gene>